<dbReference type="Proteomes" id="UP000236664">
    <property type="component" value="Unassembled WGS sequence"/>
</dbReference>
<evidence type="ECO:0000313" key="2">
    <source>
        <dbReference type="EMBL" id="PNP57307.1"/>
    </source>
</evidence>
<organism evidence="2 3">
    <name type="scientific">Gibberella nygamai</name>
    <name type="common">Bean root rot disease fungus</name>
    <name type="synonym">Fusarium nygamai</name>
    <dbReference type="NCBI Taxonomy" id="42673"/>
    <lineage>
        <taxon>Eukaryota</taxon>
        <taxon>Fungi</taxon>
        <taxon>Dikarya</taxon>
        <taxon>Ascomycota</taxon>
        <taxon>Pezizomycotina</taxon>
        <taxon>Sordariomycetes</taxon>
        <taxon>Hypocreomycetidae</taxon>
        <taxon>Hypocreales</taxon>
        <taxon>Nectriaceae</taxon>
        <taxon>Fusarium</taxon>
        <taxon>Fusarium fujikuroi species complex</taxon>
    </lineage>
</organism>
<keyword evidence="3" id="KW-1185">Reference proteome</keyword>
<dbReference type="EMBL" id="MTQA01000502">
    <property type="protein sequence ID" value="PNP57307.1"/>
    <property type="molecule type" value="Genomic_DNA"/>
</dbReference>
<comment type="caution">
    <text evidence="2">The sequence shown here is derived from an EMBL/GenBank/DDBJ whole genome shotgun (WGS) entry which is preliminary data.</text>
</comment>
<accession>A0A2K0UHS4</accession>
<gene>
    <name evidence="2" type="ORF">FNYG_15249</name>
</gene>
<protein>
    <submittedName>
        <fullName evidence="2">Uncharacterized protein</fullName>
    </submittedName>
</protein>
<feature type="compositionally biased region" description="Acidic residues" evidence="1">
    <location>
        <begin position="26"/>
        <end position="45"/>
    </location>
</feature>
<proteinExistence type="predicted"/>
<sequence length="45" mass="5296">MRRRQREMVMPVGDHVYGQQPQPDATPEDEDEAMMYPEEEFAGLQ</sequence>
<reference evidence="2 3" key="1">
    <citation type="submission" date="2017-06" db="EMBL/GenBank/DDBJ databases">
        <title>Genome of Fusarium nygamai isolate CS10214.</title>
        <authorList>
            <person name="Gardiner D.M."/>
            <person name="Obanor F."/>
            <person name="Kazan K."/>
        </authorList>
    </citation>
    <scope>NUCLEOTIDE SEQUENCE [LARGE SCALE GENOMIC DNA]</scope>
    <source>
        <strain evidence="2 3">CS10214</strain>
    </source>
</reference>
<dbReference type="AlphaFoldDB" id="A0A2K0UHS4"/>
<evidence type="ECO:0000313" key="3">
    <source>
        <dbReference type="Proteomes" id="UP000236664"/>
    </source>
</evidence>
<evidence type="ECO:0000256" key="1">
    <source>
        <dbReference type="SAM" id="MobiDB-lite"/>
    </source>
</evidence>
<name>A0A2K0UHS4_GIBNY</name>
<feature type="region of interest" description="Disordered" evidence="1">
    <location>
        <begin position="1"/>
        <end position="45"/>
    </location>
</feature>